<gene>
    <name evidence="2" type="primary">AlNc14C65G4610</name>
    <name evidence="2" type="ORF">ALNC14_053050</name>
</gene>
<reference evidence="2" key="1">
    <citation type="journal article" date="2011" name="PLoS Biol.">
        <title>Gene gain and loss during evolution of obligate parasitism in the white rust pathogen of Arabidopsis thaliana.</title>
        <authorList>
            <person name="Kemen E."/>
            <person name="Gardiner A."/>
            <person name="Schultz-Larsen T."/>
            <person name="Kemen A.C."/>
            <person name="Balmuth A.L."/>
            <person name="Robert-Seilaniantz A."/>
            <person name="Bailey K."/>
            <person name="Holub E."/>
            <person name="Studholme D.J."/>
            <person name="Maclean D."/>
            <person name="Jones J.D."/>
        </authorList>
    </citation>
    <scope>NUCLEOTIDE SEQUENCE</scope>
</reference>
<organism evidence="2">
    <name type="scientific">Albugo laibachii Nc14</name>
    <dbReference type="NCBI Taxonomy" id="890382"/>
    <lineage>
        <taxon>Eukaryota</taxon>
        <taxon>Sar</taxon>
        <taxon>Stramenopiles</taxon>
        <taxon>Oomycota</taxon>
        <taxon>Peronosporomycetes</taxon>
        <taxon>Albuginales</taxon>
        <taxon>Albuginaceae</taxon>
        <taxon>Albugo</taxon>
    </lineage>
</organism>
<sequence length="364" mass="41421">MAIKQFLLALLPLVCGQQNFFDSVLNYTHHHPNSPKCAFFDMDGTITTGALISPVFAYQVRKSKFAFTSNSVDEVFGFMTASDECRPKGQLPMKFGNQEIVVDFETVVLEIKNIFDAPEQSENNARHLGGLIAVWDKFALSYMQHQDRKSKCDYLSTTIRYRLLKGFNEQEQKDIMKAVLNDRTPRDHDTYNYHGLDVTIRSNNPKLYEEQREVITRLAFYDVKIHVISTSAKEYLDAVIEHFELTNIPDIRAHGSKPLPRGGETVEAAVLAGRGHYNNGSGKVSTLEEVIEETNCLPVLACGDTLGDYEMVENVIHRNGYGLFLSPRLTRENRRVVEKFQTLQAFAPRFCIQTVDPRNAIWID</sequence>
<feature type="chain" id="PRO_5003259350" evidence="1">
    <location>
        <begin position="17"/>
        <end position="364"/>
    </location>
</feature>
<proteinExistence type="predicted"/>
<dbReference type="EMBL" id="FR824110">
    <property type="protein sequence ID" value="CCA19162.1"/>
    <property type="molecule type" value="Genomic_DNA"/>
</dbReference>
<protein>
    <submittedName>
        <fullName evidence="2">AlNc14C65G4610 protein</fullName>
    </submittedName>
</protein>
<reference evidence="2" key="2">
    <citation type="submission" date="2011-02" db="EMBL/GenBank/DDBJ databases">
        <authorList>
            <person name="MacLean D."/>
        </authorList>
    </citation>
    <scope>NUCLEOTIDE SEQUENCE</scope>
</reference>
<dbReference type="InterPro" id="IPR036412">
    <property type="entry name" value="HAD-like_sf"/>
</dbReference>
<keyword evidence="1" id="KW-0732">Signal</keyword>
<dbReference type="HOGENOM" id="CLU_062536_0_0_1"/>
<feature type="signal peptide" evidence="1">
    <location>
        <begin position="1"/>
        <end position="16"/>
    </location>
</feature>
<dbReference type="SUPFAM" id="SSF56784">
    <property type="entry name" value="HAD-like"/>
    <property type="match status" value="1"/>
</dbReference>
<dbReference type="Gene3D" id="3.40.50.1000">
    <property type="entry name" value="HAD superfamily/HAD-like"/>
    <property type="match status" value="1"/>
</dbReference>
<evidence type="ECO:0000256" key="1">
    <source>
        <dbReference type="SAM" id="SignalP"/>
    </source>
</evidence>
<evidence type="ECO:0000313" key="2">
    <source>
        <dbReference type="EMBL" id="CCA19162.1"/>
    </source>
</evidence>
<name>F0WD90_9STRA</name>
<dbReference type="InterPro" id="IPR023214">
    <property type="entry name" value="HAD_sf"/>
</dbReference>
<dbReference type="AlphaFoldDB" id="F0WD90"/>
<accession>F0WD90</accession>